<dbReference type="EMBL" id="MKIQ01000027">
    <property type="protein sequence ID" value="OFI46899.1"/>
    <property type="molecule type" value="Genomic_DNA"/>
</dbReference>
<evidence type="ECO:0000313" key="6">
    <source>
        <dbReference type="Proteomes" id="UP000177273"/>
    </source>
</evidence>
<keyword evidence="2" id="KW-0808">Transferase</keyword>
<dbReference type="PANTHER" id="PTHR43464">
    <property type="entry name" value="METHYLTRANSFERASE"/>
    <property type="match status" value="1"/>
</dbReference>
<dbReference type="CDD" id="cd02440">
    <property type="entry name" value="AdoMet_MTases"/>
    <property type="match status" value="1"/>
</dbReference>
<name>A0A9Q5P0Z6_9LACT</name>
<dbReference type="RefSeq" id="WP_070788032.1">
    <property type="nucleotide sequence ID" value="NZ_MKIQ01000027.1"/>
</dbReference>
<keyword evidence="1 5" id="KW-0489">Methyltransferase</keyword>
<dbReference type="InterPro" id="IPR041698">
    <property type="entry name" value="Methyltransf_25"/>
</dbReference>
<comment type="caution">
    <text evidence="5">The sequence shown here is derived from an EMBL/GenBank/DDBJ whole genome shotgun (WGS) entry which is preliminary data.</text>
</comment>
<evidence type="ECO:0000313" key="5">
    <source>
        <dbReference type="EMBL" id="OFI46899.1"/>
    </source>
</evidence>
<evidence type="ECO:0000256" key="1">
    <source>
        <dbReference type="ARBA" id="ARBA00022603"/>
    </source>
</evidence>
<dbReference type="OrthoDB" id="9791837at2"/>
<gene>
    <name evidence="5" type="ORF">BG262_03670</name>
</gene>
<keyword evidence="3" id="KW-0949">S-adenosyl-L-methionine</keyword>
<dbReference type="InterPro" id="IPR029063">
    <property type="entry name" value="SAM-dependent_MTases_sf"/>
</dbReference>
<accession>A0A9Q5P0Z6</accession>
<keyword evidence="6" id="KW-1185">Reference proteome</keyword>
<dbReference type="Proteomes" id="UP000177273">
    <property type="component" value="Unassembled WGS sequence"/>
</dbReference>
<reference evidence="6" key="1">
    <citation type="submission" date="2016-09" db="EMBL/GenBank/DDBJ databases">
        <title>Draft genome sequence of a novel species of the family Streptococcaceae isolated from flowers.</title>
        <authorList>
            <person name="Chuah L.-O."/>
            <person name="Yap K.-P."/>
            <person name="Thong K.L."/>
            <person name="Liong M.T."/>
            <person name="Ahmad R."/>
            <person name="Rusul G."/>
        </authorList>
    </citation>
    <scope>NUCLEOTIDE SEQUENCE [LARGE SCALE GENOMIC DNA]</scope>
    <source>
        <strain evidence="6">HibF3</strain>
    </source>
</reference>
<dbReference type="PANTHER" id="PTHR43464:SF19">
    <property type="entry name" value="UBIQUINONE BIOSYNTHESIS O-METHYLTRANSFERASE, MITOCHONDRIAL"/>
    <property type="match status" value="1"/>
</dbReference>
<dbReference type="SUPFAM" id="SSF53335">
    <property type="entry name" value="S-adenosyl-L-methionine-dependent methyltransferases"/>
    <property type="match status" value="1"/>
</dbReference>
<organism evidence="5 6">
    <name type="scientific">Floricoccus penangensis</name>
    <dbReference type="NCBI Taxonomy" id="1859475"/>
    <lineage>
        <taxon>Bacteria</taxon>
        <taxon>Bacillati</taxon>
        <taxon>Bacillota</taxon>
        <taxon>Bacilli</taxon>
        <taxon>Lactobacillales</taxon>
        <taxon>Streptococcaceae</taxon>
        <taxon>Floricoccus</taxon>
    </lineage>
</organism>
<evidence type="ECO:0000256" key="3">
    <source>
        <dbReference type="ARBA" id="ARBA00022691"/>
    </source>
</evidence>
<protein>
    <submittedName>
        <fullName evidence="5">SAM-dependent methyltransferase</fullName>
    </submittedName>
</protein>
<dbReference type="Gene3D" id="3.40.50.150">
    <property type="entry name" value="Vaccinia Virus protein VP39"/>
    <property type="match status" value="1"/>
</dbReference>
<evidence type="ECO:0000256" key="2">
    <source>
        <dbReference type="ARBA" id="ARBA00022679"/>
    </source>
</evidence>
<evidence type="ECO:0000259" key="4">
    <source>
        <dbReference type="Pfam" id="PF13649"/>
    </source>
</evidence>
<dbReference type="Pfam" id="PF13649">
    <property type="entry name" value="Methyltransf_25"/>
    <property type="match status" value="1"/>
</dbReference>
<dbReference type="AlphaFoldDB" id="A0A9Q5P0Z6"/>
<dbReference type="GO" id="GO:0008168">
    <property type="term" value="F:methyltransferase activity"/>
    <property type="evidence" value="ECO:0007669"/>
    <property type="project" value="UniProtKB-KW"/>
</dbReference>
<proteinExistence type="predicted"/>
<feature type="domain" description="Methyltransferase" evidence="4">
    <location>
        <begin position="46"/>
        <end position="139"/>
    </location>
</feature>
<sequence>MKTNIYDNEEFFNSYSQMSRSKDGLAGAGEWHTLQKMLPDFKGKRVLDLGCGYGWHAKYAVDNGAKSVLAIDLSEKMLEVAREKNFDENITYEQADLREVKFFEDTFDVAISSLAFHYLSKDEMNALFAKLHIALVDDGEFVFSVEHPLFTSEGSQDWVYNEDGSISHFPVDNYFYEGERNSHFLGSYVKKYHKTLTTYVEILLANGFSIESIIEPMPDMHMLDIPGMRDELRRPMMMIISSKNHK</sequence>
<dbReference type="GO" id="GO:0032259">
    <property type="term" value="P:methylation"/>
    <property type="evidence" value="ECO:0007669"/>
    <property type="project" value="UniProtKB-KW"/>
</dbReference>